<dbReference type="CDD" id="cd00108">
    <property type="entry name" value="KR"/>
    <property type="match status" value="1"/>
</dbReference>
<dbReference type="EC" id="3.4.21.7" evidence="5"/>
<dbReference type="SMART" id="SM00130">
    <property type="entry name" value="KR"/>
    <property type="match status" value="1"/>
</dbReference>
<keyword evidence="1 3" id="KW-0420">Kringle</keyword>
<comment type="caution">
    <text evidence="3">Lacks conserved residue(s) required for the propagation of feature annotation.</text>
</comment>
<dbReference type="InterPro" id="IPR050759">
    <property type="entry name" value="Serine_protease_kringle"/>
</dbReference>
<sequence length="235" mass="26880">MTAQHGLGKLQGTDCFVYKNGIPSYTGTTSVTHTGKTCQRWDSQYPHLHSYGSFSEHQNYCRSADHNCVWCYTITVTRWEYCDIPECGLSTEAVTLINTQETSILYVSTGIEQIDTNGEWGIWNDWKVHRGDGEHVMVQNALVMTWKNEHAQSQKYAKRLINTKWDNLDGKNITNSEVKEKVLEDFDKNIKSEISVDKKTVTKEVRKKISSVNKRQSSQPIGWSCIVLMGLPTFF</sequence>
<name>A0A8S3VC24_MYTED</name>
<reference evidence="5" key="1">
    <citation type="submission" date="2021-03" db="EMBL/GenBank/DDBJ databases">
        <authorList>
            <person name="Bekaert M."/>
        </authorList>
    </citation>
    <scope>NUCLEOTIDE SEQUENCE</scope>
</reference>
<evidence type="ECO:0000256" key="1">
    <source>
        <dbReference type="ARBA" id="ARBA00022572"/>
    </source>
</evidence>
<evidence type="ECO:0000259" key="4">
    <source>
        <dbReference type="PROSITE" id="PS50070"/>
    </source>
</evidence>
<keyword evidence="2" id="KW-1015">Disulfide bond</keyword>
<dbReference type="InterPro" id="IPR000001">
    <property type="entry name" value="Kringle"/>
</dbReference>
<evidence type="ECO:0000256" key="2">
    <source>
        <dbReference type="ARBA" id="ARBA00023157"/>
    </source>
</evidence>
<dbReference type="Pfam" id="PF00051">
    <property type="entry name" value="Kringle"/>
    <property type="match status" value="1"/>
</dbReference>
<keyword evidence="6" id="KW-1185">Reference proteome</keyword>
<dbReference type="InterPro" id="IPR038178">
    <property type="entry name" value="Kringle_sf"/>
</dbReference>
<feature type="domain" description="Kringle" evidence="4">
    <location>
        <begin position="24"/>
        <end position="87"/>
    </location>
</feature>
<dbReference type="SUPFAM" id="SSF57440">
    <property type="entry name" value="Kringle-like"/>
    <property type="match status" value="1"/>
</dbReference>
<dbReference type="Proteomes" id="UP000683360">
    <property type="component" value="Unassembled WGS sequence"/>
</dbReference>
<gene>
    <name evidence="5" type="ORF">MEDL_64109</name>
</gene>
<evidence type="ECO:0000256" key="3">
    <source>
        <dbReference type="PROSITE-ProRule" id="PRU00121"/>
    </source>
</evidence>
<protein>
    <submittedName>
        <fullName evidence="5">PLG</fullName>
        <ecNumber evidence="5">3.4.21.7</ecNumber>
    </submittedName>
</protein>
<dbReference type="EMBL" id="CAJPWZ010003121">
    <property type="protein sequence ID" value="CAG2252443.1"/>
    <property type="molecule type" value="Genomic_DNA"/>
</dbReference>
<dbReference type="PROSITE" id="PS50070">
    <property type="entry name" value="KRINGLE_2"/>
    <property type="match status" value="1"/>
</dbReference>
<organism evidence="5 6">
    <name type="scientific">Mytilus edulis</name>
    <name type="common">Blue mussel</name>
    <dbReference type="NCBI Taxonomy" id="6550"/>
    <lineage>
        <taxon>Eukaryota</taxon>
        <taxon>Metazoa</taxon>
        <taxon>Spiralia</taxon>
        <taxon>Lophotrochozoa</taxon>
        <taxon>Mollusca</taxon>
        <taxon>Bivalvia</taxon>
        <taxon>Autobranchia</taxon>
        <taxon>Pteriomorphia</taxon>
        <taxon>Mytilida</taxon>
        <taxon>Mytiloidea</taxon>
        <taxon>Mytilidae</taxon>
        <taxon>Mytilinae</taxon>
        <taxon>Mytilus</taxon>
    </lineage>
</organism>
<evidence type="ECO:0000313" key="6">
    <source>
        <dbReference type="Proteomes" id="UP000683360"/>
    </source>
</evidence>
<dbReference type="AlphaFoldDB" id="A0A8S3VC24"/>
<dbReference type="PRINTS" id="PR00018">
    <property type="entry name" value="KRINGLE"/>
</dbReference>
<dbReference type="Gene3D" id="2.40.20.10">
    <property type="entry name" value="Plasminogen Kringle 4"/>
    <property type="match status" value="1"/>
</dbReference>
<dbReference type="OrthoDB" id="6133474at2759"/>
<accession>A0A8S3VC24</accession>
<proteinExistence type="predicted"/>
<comment type="caution">
    <text evidence="5">The sequence shown here is derived from an EMBL/GenBank/DDBJ whole genome shotgun (WGS) entry which is preliminary data.</text>
</comment>
<dbReference type="InterPro" id="IPR013806">
    <property type="entry name" value="Kringle-like"/>
</dbReference>
<evidence type="ECO:0000313" key="5">
    <source>
        <dbReference type="EMBL" id="CAG2252443.1"/>
    </source>
</evidence>
<dbReference type="PANTHER" id="PTHR24261:SF7">
    <property type="entry name" value="KRINGLE DOMAIN-CONTAINING PROTEIN"/>
    <property type="match status" value="1"/>
</dbReference>
<dbReference type="GO" id="GO:0004252">
    <property type="term" value="F:serine-type endopeptidase activity"/>
    <property type="evidence" value="ECO:0007669"/>
    <property type="project" value="UniProtKB-EC"/>
</dbReference>
<dbReference type="GO" id="GO:0005102">
    <property type="term" value="F:signaling receptor binding"/>
    <property type="evidence" value="ECO:0007669"/>
    <property type="project" value="TreeGrafter"/>
</dbReference>
<keyword evidence="5" id="KW-0378">Hydrolase</keyword>
<dbReference type="PANTHER" id="PTHR24261">
    <property type="entry name" value="PLASMINOGEN-RELATED"/>
    <property type="match status" value="1"/>
</dbReference>
<dbReference type="GO" id="GO:0005615">
    <property type="term" value="C:extracellular space"/>
    <property type="evidence" value="ECO:0007669"/>
    <property type="project" value="TreeGrafter"/>
</dbReference>